<dbReference type="InterPro" id="IPR000477">
    <property type="entry name" value="RT_dom"/>
</dbReference>
<comment type="caution">
    <text evidence="1">The sequence shown here is derived from an EMBL/GenBank/DDBJ whole genome shotgun (WGS) entry which is preliminary data.</text>
</comment>
<evidence type="ECO:0000313" key="2">
    <source>
        <dbReference type="Proteomes" id="UP001152795"/>
    </source>
</evidence>
<dbReference type="EMBL" id="CACRXK020013338">
    <property type="protein sequence ID" value="CAB4024976.1"/>
    <property type="molecule type" value="Genomic_DNA"/>
</dbReference>
<dbReference type="PROSITE" id="PS50878">
    <property type="entry name" value="RT_POL"/>
    <property type="match status" value="1"/>
</dbReference>
<proteinExistence type="predicted"/>
<evidence type="ECO:0000313" key="1">
    <source>
        <dbReference type="EMBL" id="CAB4024976.1"/>
    </source>
</evidence>
<keyword evidence="2" id="KW-1185">Reference proteome</keyword>
<dbReference type="OrthoDB" id="5948131at2759"/>
<dbReference type="Proteomes" id="UP001152795">
    <property type="component" value="Unassembled WGS sequence"/>
</dbReference>
<organism evidence="1 2">
    <name type="scientific">Paramuricea clavata</name>
    <name type="common">Red gorgonian</name>
    <name type="synonym">Violescent sea-whip</name>
    <dbReference type="NCBI Taxonomy" id="317549"/>
    <lineage>
        <taxon>Eukaryota</taxon>
        <taxon>Metazoa</taxon>
        <taxon>Cnidaria</taxon>
        <taxon>Anthozoa</taxon>
        <taxon>Octocorallia</taxon>
        <taxon>Malacalcyonacea</taxon>
        <taxon>Plexauridae</taxon>
        <taxon>Paramuricea</taxon>
    </lineage>
</organism>
<dbReference type="AlphaFoldDB" id="A0A7D9J9C1"/>
<protein>
    <submittedName>
        <fullName evidence="1">Uncharacterized protein</fullName>
    </submittedName>
</protein>
<dbReference type="Pfam" id="PF00078">
    <property type="entry name" value="RVT_1"/>
    <property type="match status" value="1"/>
</dbReference>
<feature type="non-terminal residue" evidence="1">
    <location>
        <position position="172"/>
    </location>
</feature>
<dbReference type="PANTHER" id="PTHR33332">
    <property type="entry name" value="REVERSE TRANSCRIPTASE DOMAIN-CONTAINING PROTEIN"/>
    <property type="match status" value="1"/>
</dbReference>
<name>A0A7D9J9C1_PARCT</name>
<sequence>MIDKWAKAINEGYMNGVVLLDLRKAFDLIDHSILLQKLRMYKCSTNSVNRFSSYLQNRYQSTSVNGKISSKLPMTKGVPQGSILGPLLFIVFINDLPLSIPHGDIDMYADDSTITTSAKTINQLNENLNQAMDEVSNWCNDNKMMPNTDKTKCMLITSWQKRLHIPQNEDLC</sequence>
<dbReference type="InterPro" id="IPR043502">
    <property type="entry name" value="DNA/RNA_pol_sf"/>
</dbReference>
<dbReference type="SUPFAM" id="SSF56672">
    <property type="entry name" value="DNA/RNA polymerases"/>
    <property type="match status" value="1"/>
</dbReference>
<accession>A0A7D9J9C1</accession>
<reference evidence="1" key="1">
    <citation type="submission" date="2020-04" db="EMBL/GenBank/DDBJ databases">
        <authorList>
            <person name="Alioto T."/>
            <person name="Alioto T."/>
            <person name="Gomez Garrido J."/>
        </authorList>
    </citation>
    <scope>NUCLEOTIDE SEQUENCE</scope>
    <source>
        <strain evidence="1">A484AB</strain>
    </source>
</reference>
<gene>
    <name evidence="1" type="ORF">PACLA_8A049622</name>
</gene>